<proteinExistence type="inferred from homology"/>
<gene>
    <name evidence="12" type="ORF">GA0061098_100633</name>
</gene>
<dbReference type="PIRSF" id="PIRSF006268">
    <property type="entry name" value="ApbE"/>
    <property type="match status" value="1"/>
</dbReference>
<name>A0A1C3VY99_9BRAD</name>
<evidence type="ECO:0000256" key="8">
    <source>
        <dbReference type="ARBA" id="ARBA00031306"/>
    </source>
</evidence>
<dbReference type="PROSITE" id="PS51318">
    <property type="entry name" value="TAT"/>
    <property type="match status" value="1"/>
</dbReference>
<keyword evidence="13" id="KW-1185">Reference proteome</keyword>
<comment type="similarity">
    <text evidence="10">Belongs to the ApbE family.</text>
</comment>
<keyword evidence="6 10" id="KW-0274">FAD</keyword>
<evidence type="ECO:0000256" key="3">
    <source>
        <dbReference type="ARBA" id="ARBA00022630"/>
    </source>
</evidence>
<evidence type="ECO:0000313" key="13">
    <source>
        <dbReference type="Proteomes" id="UP000199184"/>
    </source>
</evidence>
<comment type="catalytic activity">
    <reaction evidence="9 10">
        <text>L-threonyl-[protein] + FAD = FMN-L-threonyl-[protein] + AMP + H(+)</text>
        <dbReference type="Rhea" id="RHEA:36847"/>
        <dbReference type="Rhea" id="RHEA-COMP:11060"/>
        <dbReference type="Rhea" id="RHEA-COMP:11061"/>
        <dbReference type="ChEBI" id="CHEBI:15378"/>
        <dbReference type="ChEBI" id="CHEBI:30013"/>
        <dbReference type="ChEBI" id="CHEBI:57692"/>
        <dbReference type="ChEBI" id="CHEBI:74257"/>
        <dbReference type="ChEBI" id="CHEBI:456215"/>
        <dbReference type="EC" id="2.7.1.180"/>
    </reaction>
</comment>
<protein>
    <recommendedName>
        <fullName evidence="2 10">FAD:protein FMN transferase</fullName>
        <ecNumber evidence="1 10">2.7.1.180</ecNumber>
    </recommendedName>
    <alternativeName>
        <fullName evidence="8 10">Flavin transferase</fullName>
    </alternativeName>
</protein>
<dbReference type="AlphaFoldDB" id="A0A1C3VY99"/>
<keyword evidence="7 10" id="KW-0460">Magnesium</keyword>
<dbReference type="GO" id="GO:0016740">
    <property type="term" value="F:transferase activity"/>
    <property type="evidence" value="ECO:0007669"/>
    <property type="project" value="UniProtKB-UniRule"/>
</dbReference>
<evidence type="ECO:0000256" key="9">
    <source>
        <dbReference type="ARBA" id="ARBA00048540"/>
    </source>
</evidence>
<sequence>MTRTLTRRRFIRISAAAAGLGALSPGHPARAEVAPVTWRGTMLGAVATMEIHDEDRSRAERLISLACAEARRLERLFSLYLNDSALVALNRTGVLIDPAAEMVDLLSTSQHYSTLTGGLFDVTVQPLWDLYASHFARDDADPAGPAAAAIEAALARIGSSRLSINRDRIVMPKGMTVTLNGIAQGYVTDKVVDLLRAHGISRSLVDMGEARAIGARPDGLPWEIGIADPDIVGRTKTVLPIVDRAVSTSGGYGCQFDSRARFNHLFDPRSGGCAHRYRSVTTVSRSATAADALSTAFSLMSEDKIRSLLPHVDIDRVHLIDGAGQSVELSA</sequence>
<dbReference type="Proteomes" id="UP000199184">
    <property type="component" value="Unassembled WGS sequence"/>
</dbReference>
<evidence type="ECO:0000256" key="11">
    <source>
        <dbReference type="PIRSR" id="PIRSR006268-2"/>
    </source>
</evidence>
<keyword evidence="4 10" id="KW-0808">Transferase</keyword>
<evidence type="ECO:0000256" key="4">
    <source>
        <dbReference type="ARBA" id="ARBA00022679"/>
    </source>
</evidence>
<feature type="binding site" evidence="11">
    <location>
        <position position="291"/>
    </location>
    <ligand>
        <name>Mg(2+)</name>
        <dbReference type="ChEBI" id="CHEBI:18420"/>
    </ligand>
</feature>
<evidence type="ECO:0000256" key="7">
    <source>
        <dbReference type="ARBA" id="ARBA00022842"/>
    </source>
</evidence>
<dbReference type="InterPro" id="IPR003374">
    <property type="entry name" value="ApbE-like_sf"/>
</dbReference>
<dbReference type="PANTHER" id="PTHR30040:SF2">
    <property type="entry name" value="FAD:PROTEIN FMN TRANSFERASE"/>
    <property type="match status" value="1"/>
</dbReference>
<feature type="binding site" evidence="11">
    <location>
        <position position="181"/>
    </location>
    <ligand>
        <name>Mg(2+)</name>
        <dbReference type="ChEBI" id="CHEBI:18420"/>
    </ligand>
</feature>
<organism evidence="12 13">
    <name type="scientific">Bradyrhizobium shewense</name>
    <dbReference type="NCBI Taxonomy" id="1761772"/>
    <lineage>
        <taxon>Bacteria</taxon>
        <taxon>Pseudomonadati</taxon>
        <taxon>Pseudomonadota</taxon>
        <taxon>Alphaproteobacteria</taxon>
        <taxon>Hyphomicrobiales</taxon>
        <taxon>Nitrobacteraceae</taxon>
        <taxon>Bradyrhizobium</taxon>
    </lineage>
</organism>
<evidence type="ECO:0000256" key="6">
    <source>
        <dbReference type="ARBA" id="ARBA00022827"/>
    </source>
</evidence>
<keyword evidence="5 10" id="KW-0479">Metal-binding</keyword>
<comment type="cofactor">
    <cofactor evidence="11">
        <name>Mg(2+)</name>
        <dbReference type="ChEBI" id="CHEBI:18420"/>
    </cofactor>
    <cofactor evidence="11">
        <name>Mn(2+)</name>
        <dbReference type="ChEBI" id="CHEBI:29035"/>
    </cofactor>
    <text evidence="11">Magnesium. Can also use manganese.</text>
</comment>
<dbReference type="Gene3D" id="3.10.520.10">
    <property type="entry name" value="ApbE-like domains"/>
    <property type="match status" value="1"/>
</dbReference>
<dbReference type="Pfam" id="PF02424">
    <property type="entry name" value="ApbE"/>
    <property type="match status" value="1"/>
</dbReference>
<keyword evidence="3 10" id="KW-0285">Flavoprotein</keyword>
<evidence type="ECO:0000256" key="5">
    <source>
        <dbReference type="ARBA" id="ARBA00022723"/>
    </source>
</evidence>
<evidence type="ECO:0000256" key="10">
    <source>
        <dbReference type="PIRNR" id="PIRNR006268"/>
    </source>
</evidence>
<dbReference type="GO" id="GO:0046872">
    <property type="term" value="F:metal ion binding"/>
    <property type="evidence" value="ECO:0007669"/>
    <property type="project" value="UniProtKB-UniRule"/>
</dbReference>
<evidence type="ECO:0000313" key="12">
    <source>
        <dbReference type="EMBL" id="SCB32707.1"/>
    </source>
</evidence>
<dbReference type="EMBL" id="FMAI01000006">
    <property type="protein sequence ID" value="SCB32707.1"/>
    <property type="molecule type" value="Genomic_DNA"/>
</dbReference>
<dbReference type="InterPro" id="IPR006311">
    <property type="entry name" value="TAT_signal"/>
</dbReference>
<evidence type="ECO:0000256" key="2">
    <source>
        <dbReference type="ARBA" id="ARBA00016337"/>
    </source>
</evidence>
<dbReference type="EC" id="2.7.1.180" evidence="1 10"/>
<dbReference type="InterPro" id="IPR024932">
    <property type="entry name" value="ApbE"/>
</dbReference>
<reference evidence="13" key="1">
    <citation type="submission" date="2016-08" db="EMBL/GenBank/DDBJ databases">
        <authorList>
            <person name="Varghese N."/>
            <person name="Submissions Spin"/>
        </authorList>
    </citation>
    <scope>NUCLEOTIDE SEQUENCE [LARGE SCALE GENOMIC DNA]</scope>
    <source>
        <strain evidence="13">ERR11</strain>
    </source>
</reference>
<dbReference type="RefSeq" id="WP_091956698.1">
    <property type="nucleotide sequence ID" value="NZ_FMAI01000006.1"/>
</dbReference>
<keyword evidence="12" id="KW-0449">Lipoprotein</keyword>
<dbReference type="SUPFAM" id="SSF143631">
    <property type="entry name" value="ApbE-like"/>
    <property type="match status" value="1"/>
</dbReference>
<feature type="binding site" evidence="11">
    <location>
        <position position="295"/>
    </location>
    <ligand>
        <name>Mg(2+)</name>
        <dbReference type="ChEBI" id="CHEBI:18420"/>
    </ligand>
</feature>
<accession>A0A1C3VY99</accession>
<evidence type="ECO:0000256" key="1">
    <source>
        <dbReference type="ARBA" id="ARBA00011955"/>
    </source>
</evidence>
<dbReference type="PANTHER" id="PTHR30040">
    <property type="entry name" value="THIAMINE BIOSYNTHESIS LIPOPROTEIN APBE"/>
    <property type="match status" value="1"/>
</dbReference>